<keyword evidence="1" id="KW-0175">Coiled coil</keyword>
<feature type="coiled-coil region" evidence="1">
    <location>
        <begin position="121"/>
        <end position="148"/>
    </location>
</feature>
<evidence type="ECO:0000259" key="2">
    <source>
        <dbReference type="Pfam" id="PF10543"/>
    </source>
</evidence>
<dbReference type="RefSeq" id="WP_406824361.1">
    <property type="nucleotide sequence ID" value="NZ_CP157485.1"/>
</dbReference>
<evidence type="ECO:0000313" key="3">
    <source>
        <dbReference type="EMBL" id="XBO46875.1"/>
    </source>
</evidence>
<sequence>MTAKQMLPIIPDNIVVNKIYELRGLQVMLDSDLAELYGVETKRLNEQVSRNPDRFPEDFMFQLTDEEWLNLKSQFATSSWGGRRKLPFVFTEHGILMLSSVLNSKQAIQVNIQIVRIFSRIRQFVVENGELKLEIEEIKQKVSNQDKNIELVFTYLDKLIDQKTGPRKRIGYMPDDL</sequence>
<proteinExistence type="predicted"/>
<dbReference type="Pfam" id="PF10543">
    <property type="entry name" value="ORF6N"/>
    <property type="match status" value="1"/>
</dbReference>
<dbReference type="AlphaFoldDB" id="A0AAU7K2P4"/>
<dbReference type="InterPro" id="IPR018873">
    <property type="entry name" value="KilA-N_DNA-bd_domain"/>
</dbReference>
<evidence type="ECO:0000256" key="1">
    <source>
        <dbReference type="SAM" id="Coils"/>
    </source>
</evidence>
<feature type="domain" description="KilA-N DNA-binding" evidence="2">
    <location>
        <begin position="17"/>
        <end position="101"/>
    </location>
</feature>
<reference evidence="3" key="1">
    <citation type="submission" date="2024-05" db="EMBL/GenBank/DDBJ databases">
        <authorList>
            <person name="Kim S."/>
            <person name="Heo J."/>
            <person name="Choi H."/>
            <person name="Choi Y."/>
            <person name="Kwon S.-W."/>
            <person name="Kim Y."/>
        </authorList>
    </citation>
    <scope>NUCLEOTIDE SEQUENCE</scope>
    <source>
        <strain evidence="3">KACC 23697</strain>
    </source>
</reference>
<dbReference type="EMBL" id="CP157485">
    <property type="protein sequence ID" value="XBO46875.1"/>
    <property type="molecule type" value="Genomic_DNA"/>
</dbReference>
<name>A0AAU7K2P4_9SPHI</name>
<organism evidence="3">
    <name type="scientific">Pedobacter sp. KACC 23697</name>
    <dbReference type="NCBI Taxonomy" id="3149230"/>
    <lineage>
        <taxon>Bacteria</taxon>
        <taxon>Pseudomonadati</taxon>
        <taxon>Bacteroidota</taxon>
        <taxon>Sphingobacteriia</taxon>
        <taxon>Sphingobacteriales</taxon>
        <taxon>Sphingobacteriaceae</taxon>
        <taxon>Pedobacter</taxon>
    </lineage>
</organism>
<accession>A0AAU7K2P4</accession>
<gene>
    <name evidence="3" type="ORF">ABEG20_16400</name>
</gene>
<protein>
    <submittedName>
        <fullName evidence="3">ORF6N domain-containing protein</fullName>
    </submittedName>
</protein>